<evidence type="ECO:0000313" key="13">
    <source>
        <dbReference type="EMBL" id="KAI5078029.1"/>
    </source>
</evidence>
<feature type="region of interest" description="Disordered" evidence="8">
    <location>
        <begin position="417"/>
        <end position="449"/>
    </location>
</feature>
<evidence type="ECO:0000259" key="9">
    <source>
        <dbReference type="Pfam" id="PF07887"/>
    </source>
</evidence>
<feature type="compositionally biased region" description="Polar residues" evidence="8">
    <location>
        <begin position="440"/>
        <end position="449"/>
    </location>
</feature>
<keyword evidence="6" id="KW-0804">Transcription</keyword>
<dbReference type="InterPro" id="IPR012416">
    <property type="entry name" value="CBP60"/>
</dbReference>
<evidence type="ECO:0000256" key="8">
    <source>
        <dbReference type="SAM" id="MobiDB-lite"/>
    </source>
</evidence>
<keyword evidence="3" id="KW-0805">Transcription regulation</keyword>
<feature type="domain" description="Calmodulin binding protein C-terminal" evidence="11">
    <location>
        <begin position="338"/>
        <end position="400"/>
    </location>
</feature>
<evidence type="ECO:0000256" key="3">
    <source>
        <dbReference type="ARBA" id="ARBA00023015"/>
    </source>
</evidence>
<dbReference type="Pfam" id="PF07887">
    <property type="entry name" value="Calmodulin_bind"/>
    <property type="match status" value="1"/>
</dbReference>
<evidence type="ECO:0000256" key="2">
    <source>
        <dbReference type="ARBA" id="ARBA00007214"/>
    </source>
</evidence>
<dbReference type="GO" id="GO:0080142">
    <property type="term" value="P:regulation of salicylic acid biosynthetic process"/>
    <property type="evidence" value="ECO:0007669"/>
    <property type="project" value="TreeGrafter"/>
</dbReference>
<feature type="compositionally biased region" description="Polar residues" evidence="8">
    <location>
        <begin position="493"/>
        <end position="510"/>
    </location>
</feature>
<evidence type="ECO:0000259" key="11">
    <source>
        <dbReference type="Pfam" id="PF20452"/>
    </source>
</evidence>
<evidence type="ECO:0008006" key="15">
    <source>
        <dbReference type="Google" id="ProtNLM"/>
    </source>
</evidence>
<dbReference type="EMBL" id="JABFUD020000007">
    <property type="protein sequence ID" value="KAI5077274.1"/>
    <property type="molecule type" value="Genomic_DNA"/>
</dbReference>
<protein>
    <recommendedName>
        <fullName evidence="15">Calmodulin-binding protein</fullName>
    </recommendedName>
</protein>
<evidence type="ECO:0000256" key="6">
    <source>
        <dbReference type="ARBA" id="ARBA00023163"/>
    </source>
</evidence>
<evidence type="ECO:0000256" key="4">
    <source>
        <dbReference type="ARBA" id="ARBA00023125"/>
    </source>
</evidence>
<evidence type="ECO:0000313" key="12">
    <source>
        <dbReference type="EMBL" id="KAI5077274.1"/>
    </source>
</evidence>
<feature type="region of interest" description="Disordered" evidence="8">
    <location>
        <begin position="481"/>
        <end position="521"/>
    </location>
</feature>
<reference evidence="13" key="1">
    <citation type="submission" date="2021-01" db="EMBL/GenBank/DDBJ databases">
        <title>Adiantum capillus-veneris genome.</title>
        <authorList>
            <person name="Fang Y."/>
            <person name="Liao Q."/>
        </authorList>
    </citation>
    <scope>NUCLEOTIDE SEQUENCE</scope>
    <source>
        <strain evidence="13">H3</strain>
        <tissue evidence="13">Leaf</tissue>
    </source>
</reference>
<keyword evidence="5" id="KW-0010">Activator</keyword>
<feature type="region of interest" description="Disordered" evidence="8">
    <location>
        <begin position="1"/>
        <end position="42"/>
    </location>
</feature>
<sequence length="662" mass="73180">MHHINRLGSDRGDAGGGSGGAKRPFEKVKGDVNQGVPHGDKRQKLPALASVVMEAVKMDSLQKLCSSLEPVLRKVVGEEVERALARLVPNRLGSRTPPRQIQESPVSDLRLDFTNKLSLPLFTGGKVEGEGGLPVHIVLKDETTRQVVNSGPLSYAKLEVVVLDGDFSNEDDEWTADDFEKYVVKERDGKRPLLTGDLIVTLKEGVGTLGELTFTDNSSWIRSRKFRLGVRVAPGFCEGVRIKECKTEAFTVKDHRGELYKKHYPPRLQDEVWRLDKIGKDGAFHKRLQKNNINTVEDFLRCYMMDQQKLRNTLGSGMSNKMWEATIEHAKTCVLSGKLYVYYADSSRSVGVIFNNIYELLGVTSNNTYKSVESLNESEKVYVDKLVKVAYENWSSVTEYENGTLVSETASKHPLGHIDNESSEQAGMYSQPMGLPQQPGPFQSMSMPGSIPASTVAPQLYSYGQEQTSSYGNQSNQIIQSNPVFSSGADPHGQSSPSVSLQGSFQSGPANTGLALGPSQSSLSRTFGDCSNPMSQQAFQGASVEWPRYPAHNPMTPSVEYYFEDDIRAQALSLLSNEDMQQLLRSQYSARPESGQLQGDDAYFSGFTPAPAMNYVDDGVRTSGKAYIGWLKLKAALRWGIFIRKIAAKKAIQRAKLEEIED</sequence>
<feature type="domain" description="Calmodulin binding protein central" evidence="10">
    <location>
        <begin position="268"/>
        <end position="333"/>
    </location>
</feature>
<keyword evidence="14" id="KW-1185">Reference proteome</keyword>
<dbReference type="OrthoDB" id="512636at2759"/>
<dbReference type="PANTHER" id="PTHR31713">
    <property type="entry name" value="OS02G0177800 PROTEIN"/>
    <property type="match status" value="1"/>
</dbReference>
<accession>A0A9D4V1L9</accession>
<name>A0A9D4V1L9_ADICA</name>
<comment type="subcellular location">
    <subcellularLocation>
        <location evidence="1">Nucleus</location>
    </subcellularLocation>
</comment>
<evidence type="ECO:0000259" key="10">
    <source>
        <dbReference type="Pfam" id="PF20451"/>
    </source>
</evidence>
<dbReference type="GO" id="GO:0005634">
    <property type="term" value="C:nucleus"/>
    <property type="evidence" value="ECO:0007669"/>
    <property type="project" value="UniProtKB-SubCell"/>
</dbReference>
<dbReference type="InterPro" id="IPR046830">
    <property type="entry name" value="Calmod_bind_M"/>
</dbReference>
<organism evidence="13 14">
    <name type="scientific">Adiantum capillus-veneris</name>
    <name type="common">Maidenhair fern</name>
    <dbReference type="NCBI Taxonomy" id="13818"/>
    <lineage>
        <taxon>Eukaryota</taxon>
        <taxon>Viridiplantae</taxon>
        <taxon>Streptophyta</taxon>
        <taxon>Embryophyta</taxon>
        <taxon>Tracheophyta</taxon>
        <taxon>Polypodiopsida</taxon>
        <taxon>Polypodiidae</taxon>
        <taxon>Polypodiales</taxon>
        <taxon>Pteridineae</taxon>
        <taxon>Pteridaceae</taxon>
        <taxon>Vittarioideae</taxon>
        <taxon>Adiantum</taxon>
    </lineage>
</organism>
<gene>
    <name evidence="12" type="ORF">GOP47_0007098</name>
    <name evidence="13" type="ORF">GOP47_0007853</name>
</gene>
<evidence type="ECO:0000313" key="14">
    <source>
        <dbReference type="Proteomes" id="UP000886520"/>
    </source>
</evidence>
<dbReference type="Pfam" id="PF20452">
    <property type="entry name" value="Calmod_bind_C"/>
    <property type="match status" value="1"/>
</dbReference>
<keyword evidence="4" id="KW-0238">DNA-binding</keyword>
<dbReference type="GO" id="GO:0043565">
    <property type="term" value="F:sequence-specific DNA binding"/>
    <property type="evidence" value="ECO:0007669"/>
    <property type="project" value="TreeGrafter"/>
</dbReference>
<dbReference type="GO" id="GO:0003700">
    <property type="term" value="F:DNA-binding transcription factor activity"/>
    <property type="evidence" value="ECO:0007669"/>
    <property type="project" value="TreeGrafter"/>
</dbReference>
<dbReference type="GO" id="GO:0005516">
    <property type="term" value="F:calmodulin binding"/>
    <property type="evidence" value="ECO:0007669"/>
    <property type="project" value="InterPro"/>
</dbReference>
<dbReference type="Proteomes" id="UP000886520">
    <property type="component" value="Chromosome 7"/>
</dbReference>
<dbReference type="PANTHER" id="PTHR31713:SF96">
    <property type="entry name" value="OS02G0562300 PROTEIN"/>
    <property type="match status" value="1"/>
</dbReference>
<dbReference type="Pfam" id="PF20451">
    <property type="entry name" value="Calmod_bind_M"/>
    <property type="match status" value="1"/>
</dbReference>
<keyword evidence="7" id="KW-0539">Nucleus</keyword>
<dbReference type="EMBL" id="JABFUD020000007">
    <property type="protein sequence ID" value="KAI5078029.1"/>
    <property type="molecule type" value="Genomic_DNA"/>
</dbReference>
<proteinExistence type="inferred from homology"/>
<feature type="domain" description="Calmodulin binding protein-like N-terminal" evidence="9">
    <location>
        <begin position="109"/>
        <end position="255"/>
    </location>
</feature>
<evidence type="ECO:0000256" key="5">
    <source>
        <dbReference type="ARBA" id="ARBA00023159"/>
    </source>
</evidence>
<dbReference type="InterPro" id="IPR046829">
    <property type="entry name" value="Calmod_bind_C"/>
</dbReference>
<evidence type="ECO:0000256" key="7">
    <source>
        <dbReference type="ARBA" id="ARBA00023242"/>
    </source>
</evidence>
<comment type="caution">
    <text evidence="13">The sequence shown here is derived from an EMBL/GenBank/DDBJ whole genome shotgun (WGS) entry which is preliminary data.</text>
</comment>
<dbReference type="InterPro" id="IPR046831">
    <property type="entry name" value="Calmodulin_bind_N"/>
</dbReference>
<evidence type="ECO:0000256" key="1">
    <source>
        <dbReference type="ARBA" id="ARBA00004123"/>
    </source>
</evidence>
<comment type="similarity">
    <text evidence="2">Belongs to the plant ACBP60 protein family.</text>
</comment>
<dbReference type="AlphaFoldDB" id="A0A9D4V1L9"/>